<evidence type="ECO:0000256" key="2">
    <source>
        <dbReference type="ARBA" id="ARBA00004167"/>
    </source>
</evidence>
<evidence type="ECO:0000256" key="6">
    <source>
        <dbReference type="ARBA" id="ARBA00022723"/>
    </source>
</evidence>
<dbReference type="CDD" id="cd11072">
    <property type="entry name" value="CYP71-like"/>
    <property type="match status" value="1"/>
</dbReference>
<dbReference type="InterPro" id="IPR017972">
    <property type="entry name" value="Cyt_P450_CS"/>
</dbReference>
<reference evidence="16" key="2">
    <citation type="journal article" date="2018" name="BMC Genomics">
        <title>A manually annotated Actinidia chinensis var. chinensis (kiwifruit) genome highlights the challenges associated with draft genomes and gene prediction in plants.</title>
        <authorList>
            <person name="Pilkington S.M."/>
            <person name="Crowhurst R."/>
            <person name="Hilario E."/>
            <person name="Nardozza S."/>
            <person name="Fraser L."/>
            <person name="Peng Y."/>
            <person name="Gunaseelan K."/>
            <person name="Simpson R."/>
            <person name="Tahir J."/>
            <person name="Deroles S.C."/>
            <person name="Templeton K."/>
            <person name="Luo Z."/>
            <person name="Davy M."/>
            <person name="Cheng C."/>
            <person name="McNeilage M."/>
            <person name="Scaglione D."/>
            <person name="Liu Y."/>
            <person name="Zhang Q."/>
            <person name="Datson P."/>
            <person name="De Silva N."/>
            <person name="Gardiner S.E."/>
            <person name="Bassett H."/>
            <person name="Chagne D."/>
            <person name="McCallum J."/>
            <person name="Dzierzon H."/>
            <person name="Deng C."/>
            <person name="Wang Y.Y."/>
            <person name="Barron L."/>
            <person name="Manako K."/>
            <person name="Bowen J."/>
            <person name="Foster T.M."/>
            <person name="Erridge Z.A."/>
            <person name="Tiffin H."/>
            <person name="Waite C.N."/>
            <person name="Davies K.M."/>
            <person name="Grierson E.P."/>
            <person name="Laing W.A."/>
            <person name="Kirk R."/>
            <person name="Chen X."/>
            <person name="Wood M."/>
            <person name="Montefiori M."/>
            <person name="Brummell D.A."/>
            <person name="Schwinn K.E."/>
            <person name="Catanach A."/>
            <person name="Fullerton C."/>
            <person name="Li D."/>
            <person name="Meiyalaghan S."/>
            <person name="Nieuwenhuizen N."/>
            <person name="Read N."/>
            <person name="Prakash R."/>
            <person name="Hunter D."/>
            <person name="Zhang H."/>
            <person name="McKenzie M."/>
            <person name="Knabel M."/>
            <person name="Harris A."/>
            <person name="Allan A.C."/>
            <person name="Gleave A."/>
            <person name="Chen A."/>
            <person name="Janssen B.J."/>
            <person name="Plunkett B."/>
            <person name="Ampomah-Dwamena C."/>
            <person name="Voogd C."/>
            <person name="Leif D."/>
            <person name="Lafferty D."/>
            <person name="Souleyre E.J.F."/>
            <person name="Varkonyi-Gasic E."/>
            <person name="Gambi F."/>
            <person name="Hanley J."/>
            <person name="Yao J.L."/>
            <person name="Cheung J."/>
            <person name="David K.M."/>
            <person name="Warren B."/>
            <person name="Marsh K."/>
            <person name="Snowden K.C."/>
            <person name="Lin-Wang K."/>
            <person name="Brian L."/>
            <person name="Martinez-Sanchez M."/>
            <person name="Wang M."/>
            <person name="Ileperuma N."/>
            <person name="Macnee N."/>
            <person name="Campin R."/>
            <person name="McAtee P."/>
            <person name="Drummond R.S.M."/>
            <person name="Espley R.V."/>
            <person name="Ireland H.S."/>
            <person name="Wu R."/>
            <person name="Atkinson R.G."/>
            <person name="Karunairetnam S."/>
            <person name="Bulley S."/>
            <person name="Chunkath S."/>
            <person name="Hanley Z."/>
            <person name="Storey R."/>
            <person name="Thrimawithana A.H."/>
            <person name="Thomson S."/>
            <person name="David C."/>
            <person name="Testolin R."/>
            <person name="Huang H."/>
            <person name="Hellens R.P."/>
            <person name="Schaffer R.J."/>
        </authorList>
    </citation>
    <scope>NUCLEOTIDE SEQUENCE [LARGE SCALE GENOMIC DNA]</scope>
    <source>
        <strain evidence="16">cv. Red5</strain>
    </source>
</reference>
<dbReference type="AlphaFoldDB" id="A0A2R6PZP4"/>
<dbReference type="PROSITE" id="PS00086">
    <property type="entry name" value="CYTOCHROME_P450"/>
    <property type="match status" value="1"/>
</dbReference>
<dbReference type="SUPFAM" id="SSF48264">
    <property type="entry name" value="Cytochrome P450"/>
    <property type="match status" value="1"/>
</dbReference>
<keyword evidence="5" id="KW-0812">Transmembrane</keyword>
<evidence type="ECO:0000256" key="9">
    <source>
        <dbReference type="ARBA" id="ARBA00023004"/>
    </source>
</evidence>
<evidence type="ECO:0000256" key="10">
    <source>
        <dbReference type="ARBA" id="ARBA00023033"/>
    </source>
</evidence>
<evidence type="ECO:0000256" key="7">
    <source>
        <dbReference type="ARBA" id="ARBA00022989"/>
    </source>
</evidence>
<keyword evidence="10 13" id="KW-0503">Monooxygenase</keyword>
<keyword evidence="16" id="KW-1185">Reference proteome</keyword>
<dbReference type="PANTHER" id="PTHR47955">
    <property type="entry name" value="CYTOCHROME P450 FAMILY 71 PROTEIN"/>
    <property type="match status" value="1"/>
</dbReference>
<evidence type="ECO:0000256" key="4">
    <source>
        <dbReference type="ARBA" id="ARBA00022617"/>
    </source>
</evidence>
<evidence type="ECO:0000256" key="3">
    <source>
        <dbReference type="ARBA" id="ARBA00010617"/>
    </source>
</evidence>
<dbReference type="Gramene" id="PSR99611">
    <property type="protein sequence ID" value="PSR99611"/>
    <property type="gene ID" value="CEY00_Acc23584"/>
</dbReference>
<dbReference type="InterPro" id="IPR002401">
    <property type="entry name" value="Cyt_P450_E_grp-I"/>
</dbReference>
<evidence type="ECO:0000256" key="1">
    <source>
        <dbReference type="ARBA" id="ARBA00001971"/>
    </source>
</evidence>
<comment type="similarity">
    <text evidence="3 13">Belongs to the cytochrome P450 family.</text>
</comment>
<evidence type="ECO:0000256" key="5">
    <source>
        <dbReference type="ARBA" id="ARBA00022692"/>
    </source>
</evidence>
<comment type="cofactor">
    <cofactor evidence="1 12">
        <name>heme</name>
        <dbReference type="ChEBI" id="CHEBI:30413"/>
    </cofactor>
</comment>
<proteinExistence type="inferred from homology"/>
<organism evidence="15 16">
    <name type="scientific">Actinidia chinensis var. chinensis</name>
    <name type="common">Chinese soft-hair kiwi</name>
    <dbReference type="NCBI Taxonomy" id="1590841"/>
    <lineage>
        <taxon>Eukaryota</taxon>
        <taxon>Viridiplantae</taxon>
        <taxon>Streptophyta</taxon>
        <taxon>Embryophyta</taxon>
        <taxon>Tracheophyta</taxon>
        <taxon>Spermatophyta</taxon>
        <taxon>Magnoliopsida</taxon>
        <taxon>eudicotyledons</taxon>
        <taxon>Gunneridae</taxon>
        <taxon>Pentapetalae</taxon>
        <taxon>asterids</taxon>
        <taxon>Ericales</taxon>
        <taxon>Actinidiaceae</taxon>
        <taxon>Actinidia</taxon>
    </lineage>
</organism>
<dbReference type="InterPro" id="IPR001128">
    <property type="entry name" value="Cyt_P450"/>
</dbReference>
<comment type="caution">
    <text evidence="15">The sequence shown here is derived from an EMBL/GenBank/DDBJ whole genome shotgun (WGS) entry which is preliminary data.</text>
</comment>
<keyword evidence="7" id="KW-1133">Transmembrane helix</keyword>
<accession>A0A2R6PZP4</accession>
<dbReference type="PRINTS" id="PR00385">
    <property type="entry name" value="P450"/>
</dbReference>
<dbReference type="GO" id="GO:0005506">
    <property type="term" value="F:iron ion binding"/>
    <property type="evidence" value="ECO:0007669"/>
    <property type="project" value="InterPro"/>
</dbReference>
<keyword evidence="8 13" id="KW-0560">Oxidoreductase</keyword>
<evidence type="ECO:0000313" key="15">
    <source>
        <dbReference type="EMBL" id="PSR99611.1"/>
    </source>
</evidence>
<dbReference type="PANTHER" id="PTHR47955:SF22">
    <property type="entry name" value="CYTOCHROME P450 83B1-LIKE"/>
    <property type="match status" value="1"/>
</dbReference>
<dbReference type="GO" id="GO:0016705">
    <property type="term" value="F:oxidoreductase activity, acting on paired donors, with incorporation or reduction of molecular oxygen"/>
    <property type="evidence" value="ECO:0007669"/>
    <property type="project" value="InterPro"/>
</dbReference>
<evidence type="ECO:0000256" key="11">
    <source>
        <dbReference type="ARBA" id="ARBA00023136"/>
    </source>
</evidence>
<evidence type="ECO:0000313" key="16">
    <source>
        <dbReference type="Proteomes" id="UP000241394"/>
    </source>
</evidence>
<dbReference type="FunCoup" id="A0A2R6PZP4">
    <property type="interactions" value="361"/>
</dbReference>
<evidence type="ECO:0000256" key="13">
    <source>
        <dbReference type="RuleBase" id="RU000461"/>
    </source>
</evidence>
<keyword evidence="9 12" id="KW-0408">Iron</keyword>
<sequence>MMLLSFLFALPLVLLFLLLKHRKNSKALHPPGPPGLPILGNLHQLDNSVLHRHLWQLSQKYGPLMSIRLGFMPILVVSSAKMAEEVMKTHDLEFSSRPTFIGQQKLSYNQLDIAFSPYNDYWREMRKICVLHLFSSKRVQSFRNIREDEVSQMIGKISNLVTASKLTNVSEVVMSLTSSMICRVAFGKSYNKEGYESRRFQGLLCEAQAMMGGFFVSNYFPFTGWVDTITGMRARLEKNFKEFDLFYQELIDDHLNPNRPKSSQEDILDILLQLKKDPLTSVDLSADHMKALLMDIFIAGTDTGAATITWAMTALIKDPAVLKKVQEEVRNVVGKKGKVEEDDIQNLPYLKAMIKETLRLYPPAPLLVPRETTQRCIIDGYEIQPKTVVYINAWAIARDPESWENPDKFLPERFLGSNIDFRGQNFELIPFGAGRRGCPGINLGVATVELALANLLYSFDWELPDGMKKEDIDTDVKPGLTMHKKNDLCLVAKNY</sequence>
<dbReference type="FunFam" id="1.10.630.10:FF:000011">
    <property type="entry name" value="Cytochrome P450 83B1"/>
    <property type="match status" value="1"/>
</dbReference>
<gene>
    <name evidence="15" type="ORF">CEY00_Acc23584</name>
</gene>
<keyword evidence="11" id="KW-0472">Membrane</keyword>
<dbReference type="Pfam" id="PF00067">
    <property type="entry name" value="p450"/>
    <property type="match status" value="1"/>
</dbReference>
<evidence type="ECO:0000256" key="8">
    <source>
        <dbReference type="ARBA" id="ARBA00023002"/>
    </source>
</evidence>
<dbReference type="InterPro" id="IPR036396">
    <property type="entry name" value="Cyt_P450_sf"/>
</dbReference>
<evidence type="ECO:0000256" key="12">
    <source>
        <dbReference type="PIRSR" id="PIRSR602401-1"/>
    </source>
</evidence>
<dbReference type="PRINTS" id="PR00463">
    <property type="entry name" value="EP450I"/>
</dbReference>
<protein>
    <submittedName>
        <fullName evidence="15">Cytochrome P450 71A1 like</fullName>
    </submittedName>
</protein>
<dbReference type="GO" id="GO:0020037">
    <property type="term" value="F:heme binding"/>
    <property type="evidence" value="ECO:0007669"/>
    <property type="project" value="InterPro"/>
</dbReference>
<name>A0A2R6PZP4_ACTCC</name>
<dbReference type="OrthoDB" id="2789670at2759"/>
<reference evidence="15 16" key="1">
    <citation type="submission" date="2017-07" db="EMBL/GenBank/DDBJ databases">
        <title>An improved, manually edited Actinidia chinensis var. chinensis (kiwifruit) genome highlights the challenges associated with draft genomes and gene prediction in plants.</title>
        <authorList>
            <person name="Pilkington S."/>
            <person name="Crowhurst R."/>
            <person name="Hilario E."/>
            <person name="Nardozza S."/>
            <person name="Fraser L."/>
            <person name="Peng Y."/>
            <person name="Gunaseelan K."/>
            <person name="Simpson R."/>
            <person name="Tahir J."/>
            <person name="Deroles S."/>
            <person name="Templeton K."/>
            <person name="Luo Z."/>
            <person name="Davy M."/>
            <person name="Cheng C."/>
            <person name="Mcneilage M."/>
            <person name="Scaglione D."/>
            <person name="Liu Y."/>
            <person name="Zhang Q."/>
            <person name="Datson P."/>
            <person name="De Silva N."/>
            <person name="Gardiner S."/>
            <person name="Bassett H."/>
            <person name="Chagne D."/>
            <person name="Mccallum J."/>
            <person name="Dzierzon H."/>
            <person name="Deng C."/>
            <person name="Wang Y.-Y."/>
            <person name="Barron N."/>
            <person name="Manako K."/>
            <person name="Bowen J."/>
            <person name="Foster T."/>
            <person name="Erridge Z."/>
            <person name="Tiffin H."/>
            <person name="Waite C."/>
            <person name="Davies K."/>
            <person name="Grierson E."/>
            <person name="Laing W."/>
            <person name="Kirk R."/>
            <person name="Chen X."/>
            <person name="Wood M."/>
            <person name="Montefiori M."/>
            <person name="Brummell D."/>
            <person name="Schwinn K."/>
            <person name="Catanach A."/>
            <person name="Fullerton C."/>
            <person name="Li D."/>
            <person name="Meiyalaghan S."/>
            <person name="Nieuwenhuizen N."/>
            <person name="Read N."/>
            <person name="Prakash R."/>
            <person name="Hunter D."/>
            <person name="Zhang H."/>
            <person name="Mckenzie M."/>
            <person name="Knabel M."/>
            <person name="Harris A."/>
            <person name="Allan A."/>
            <person name="Chen A."/>
            <person name="Janssen B."/>
            <person name="Plunkett B."/>
            <person name="Dwamena C."/>
            <person name="Voogd C."/>
            <person name="Leif D."/>
            <person name="Lafferty D."/>
            <person name="Souleyre E."/>
            <person name="Varkonyi-Gasic E."/>
            <person name="Gambi F."/>
            <person name="Hanley J."/>
            <person name="Yao J.-L."/>
            <person name="Cheung J."/>
            <person name="David K."/>
            <person name="Warren B."/>
            <person name="Marsh K."/>
            <person name="Snowden K."/>
            <person name="Lin-Wang K."/>
            <person name="Brian L."/>
            <person name="Martinez-Sanchez M."/>
            <person name="Wang M."/>
            <person name="Ileperuma N."/>
            <person name="Macnee N."/>
            <person name="Campin R."/>
            <person name="Mcatee P."/>
            <person name="Drummond R."/>
            <person name="Espley R."/>
            <person name="Ireland H."/>
            <person name="Wu R."/>
            <person name="Atkinson R."/>
            <person name="Karunairetnam S."/>
            <person name="Bulley S."/>
            <person name="Chunkath S."/>
            <person name="Hanley Z."/>
            <person name="Storey R."/>
            <person name="Thrimawithana A."/>
            <person name="Thomson S."/>
            <person name="David C."/>
            <person name="Testolin R."/>
        </authorList>
    </citation>
    <scope>NUCLEOTIDE SEQUENCE [LARGE SCALE GENOMIC DNA]</scope>
    <source>
        <strain evidence="16">cv. Red5</strain>
        <tissue evidence="15">Young leaf</tissue>
    </source>
</reference>
<keyword evidence="4 12" id="KW-0349">Heme</keyword>
<comment type="subcellular location">
    <subcellularLocation>
        <location evidence="2">Membrane</location>
        <topology evidence="2">Single-pass membrane protein</topology>
    </subcellularLocation>
</comment>
<feature type="chain" id="PRO_5015354297" evidence="14">
    <location>
        <begin position="28"/>
        <end position="495"/>
    </location>
</feature>
<evidence type="ECO:0000256" key="14">
    <source>
        <dbReference type="SAM" id="SignalP"/>
    </source>
</evidence>
<dbReference type="EMBL" id="NKQK01000021">
    <property type="protein sequence ID" value="PSR99611.1"/>
    <property type="molecule type" value="Genomic_DNA"/>
</dbReference>
<dbReference type="STRING" id="1590841.A0A2R6PZP4"/>
<dbReference type="Gene3D" id="1.10.630.10">
    <property type="entry name" value="Cytochrome P450"/>
    <property type="match status" value="1"/>
</dbReference>
<keyword evidence="14" id="KW-0732">Signal</keyword>
<dbReference type="GO" id="GO:0004497">
    <property type="term" value="F:monooxygenase activity"/>
    <property type="evidence" value="ECO:0007669"/>
    <property type="project" value="UniProtKB-KW"/>
</dbReference>
<feature type="binding site" description="axial binding residue" evidence="12">
    <location>
        <position position="438"/>
    </location>
    <ligand>
        <name>heme</name>
        <dbReference type="ChEBI" id="CHEBI:30413"/>
    </ligand>
    <ligandPart>
        <name>Fe</name>
        <dbReference type="ChEBI" id="CHEBI:18248"/>
    </ligandPart>
</feature>
<dbReference type="GO" id="GO:0016020">
    <property type="term" value="C:membrane"/>
    <property type="evidence" value="ECO:0007669"/>
    <property type="project" value="UniProtKB-SubCell"/>
</dbReference>
<dbReference type="InParanoid" id="A0A2R6PZP4"/>
<keyword evidence="6 12" id="KW-0479">Metal-binding</keyword>
<dbReference type="OMA" id="HVKRTIF"/>
<dbReference type="Proteomes" id="UP000241394">
    <property type="component" value="Chromosome LG21"/>
</dbReference>
<feature type="signal peptide" evidence="14">
    <location>
        <begin position="1"/>
        <end position="27"/>
    </location>
</feature>